<protein>
    <recommendedName>
        <fullName evidence="3">Flavodoxin-like fold domain-containing protein</fullName>
    </recommendedName>
</protein>
<dbReference type="EMBL" id="FXYF01000008">
    <property type="protein sequence ID" value="SMX44594.1"/>
    <property type="molecule type" value="Genomic_DNA"/>
</dbReference>
<organism evidence="4 5">
    <name type="scientific">Maliponia aquimaris</name>
    <dbReference type="NCBI Taxonomy" id="1673631"/>
    <lineage>
        <taxon>Bacteria</taxon>
        <taxon>Pseudomonadati</taxon>
        <taxon>Pseudomonadota</taxon>
        <taxon>Alphaproteobacteria</taxon>
        <taxon>Rhodobacterales</taxon>
        <taxon>Paracoccaceae</taxon>
        <taxon>Maliponia</taxon>
    </lineage>
</organism>
<dbReference type="PANTHER" id="PTHR10204">
    <property type="entry name" value="NAD P H OXIDOREDUCTASE-RELATED"/>
    <property type="match status" value="1"/>
</dbReference>
<reference evidence="4 5" key="1">
    <citation type="submission" date="2017-05" db="EMBL/GenBank/DDBJ databases">
        <authorList>
            <person name="Song R."/>
            <person name="Chenine A.L."/>
            <person name="Ruprecht R.M."/>
        </authorList>
    </citation>
    <scope>NUCLEOTIDE SEQUENCE [LARGE SCALE GENOMIC DNA]</scope>
    <source>
        <strain evidence="4 5">CECT 8898</strain>
    </source>
</reference>
<dbReference type="PANTHER" id="PTHR10204:SF34">
    <property type="entry name" value="NAD(P)H DEHYDROGENASE [QUINONE] 1 ISOFORM 1"/>
    <property type="match status" value="1"/>
</dbReference>
<dbReference type="RefSeq" id="WP_094021828.1">
    <property type="nucleotide sequence ID" value="NZ_FXYF01000008.1"/>
</dbReference>
<evidence type="ECO:0000256" key="1">
    <source>
        <dbReference type="ARBA" id="ARBA00006252"/>
    </source>
</evidence>
<dbReference type="InterPro" id="IPR029039">
    <property type="entry name" value="Flavoprotein-like_sf"/>
</dbReference>
<evidence type="ECO:0000259" key="3">
    <source>
        <dbReference type="Pfam" id="PF02525"/>
    </source>
</evidence>
<dbReference type="Gene3D" id="3.40.50.360">
    <property type="match status" value="1"/>
</dbReference>
<evidence type="ECO:0000313" key="4">
    <source>
        <dbReference type="EMBL" id="SMX44594.1"/>
    </source>
</evidence>
<proteinExistence type="inferred from homology"/>
<dbReference type="OrthoDB" id="9798454at2"/>
<dbReference type="Pfam" id="PF02525">
    <property type="entry name" value="Flavodoxin_2"/>
    <property type="match status" value="1"/>
</dbReference>
<feature type="domain" description="Flavodoxin-like fold" evidence="3">
    <location>
        <begin position="1"/>
        <end position="189"/>
    </location>
</feature>
<name>A0A238KP22_9RHOB</name>
<accession>A0A238KP22</accession>
<dbReference type="InterPro" id="IPR051545">
    <property type="entry name" value="NAD(P)H_dehydrogenase_qn"/>
</dbReference>
<evidence type="ECO:0000313" key="5">
    <source>
        <dbReference type="Proteomes" id="UP000207598"/>
    </source>
</evidence>
<keyword evidence="5" id="KW-1185">Reference proteome</keyword>
<sequence length="196" mass="21604">MRALVVSCHPKPESFTGAVCAQVLARLEARGAEVRHHDLYAEGFDPVLSAADWDGYLDEDSDRAPVARQVADLAWCDTLILVYRTWWSGLPAMLKGWLDRVLLPGVAFALPKGPGEGIAPALTHITRLAVFTTCGASWWLTWLMGAPGRRTLLRGVRALCARRCRTVFVAQYLVDASTPESRARHLARVGRAVDRL</sequence>
<dbReference type="GO" id="GO:0003955">
    <property type="term" value="F:NAD(P)H dehydrogenase (quinone) activity"/>
    <property type="evidence" value="ECO:0007669"/>
    <property type="project" value="TreeGrafter"/>
</dbReference>
<comment type="similarity">
    <text evidence="1">Belongs to the NAD(P)H dehydrogenase (quinone) family.</text>
</comment>
<keyword evidence="2" id="KW-0560">Oxidoreductase</keyword>
<dbReference type="GO" id="GO:0005829">
    <property type="term" value="C:cytosol"/>
    <property type="evidence" value="ECO:0007669"/>
    <property type="project" value="TreeGrafter"/>
</dbReference>
<evidence type="ECO:0000256" key="2">
    <source>
        <dbReference type="ARBA" id="ARBA00023002"/>
    </source>
</evidence>
<dbReference type="InterPro" id="IPR003680">
    <property type="entry name" value="Flavodoxin_fold"/>
</dbReference>
<gene>
    <name evidence="4" type="ORF">MAA8898_03016</name>
</gene>
<dbReference type="AlphaFoldDB" id="A0A238KP22"/>
<dbReference type="Proteomes" id="UP000207598">
    <property type="component" value="Unassembled WGS sequence"/>
</dbReference>
<dbReference type="SUPFAM" id="SSF52218">
    <property type="entry name" value="Flavoproteins"/>
    <property type="match status" value="1"/>
</dbReference>